<protein>
    <recommendedName>
        <fullName evidence="8">Flavin-containing monooxygenase</fullName>
        <ecNumber evidence="8">1.-.-.-</ecNumber>
    </recommendedName>
</protein>
<gene>
    <name evidence="9" type="ORF">P5673_021033</name>
</gene>
<evidence type="ECO:0000256" key="3">
    <source>
        <dbReference type="ARBA" id="ARBA00022630"/>
    </source>
</evidence>
<proteinExistence type="inferred from homology"/>
<dbReference type="EC" id="1.-.-.-" evidence="8"/>
<evidence type="ECO:0000256" key="2">
    <source>
        <dbReference type="ARBA" id="ARBA00009183"/>
    </source>
</evidence>
<keyword evidence="5" id="KW-0521">NADP</keyword>
<dbReference type="PRINTS" id="PR00370">
    <property type="entry name" value="FMOXYGENASE"/>
</dbReference>
<keyword evidence="4 8" id="KW-0274">FAD</keyword>
<dbReference type="InterPro" id="IPR036188">
    <property type="entry name" value="FAD/NAD-bd_sf"/>
</dbReference>
<reference evidence="9" key="2">
    <citation type="journal article" date="2023" name="Science">
        <title>Genomic signatures of disease resistance in endangered staghorn corals.</title>
        <authorList>
            <person name="Vollmer S.V."/>
            <person name="Selwyn J.D."/>
            <person name="Despard B.A."/>
            <person name="Roesel C.L."/>
        </authorList>
    </citation>
    <scope>NUCLEOTIDE SEQUENCE</scope>
    <source>
        <strain evidence="9">K2</strain>
    </source>
</reference>
<dbReference type="InterPro" id="IPR000960">
    <property type="entry name" value="Flavin_mOase"/>
</dbReference>
<reference evidence="9" key="1">
    <citation type="journal article" date="2023" name="G3 (Bethesda)">
        <title>Whole genome assembly and annotation of the endangered Caribbean coral Acropora cervicornis.</title>
        <authorList>
            <person name="Selwyn J.D."/>
            <person name="Vollmer S.V."/>
        </authorList>
    </citation>
    <scope>NUCLEOTIDE SEQUENCE</scope>
    <source>
        <strain evidence="9">K2</strain>
    </source>
</reference>
<dbReference type="GO" id="GO:0050660">
    <property type="term" value="F:flavin adenine dinucleotide binding"/>
    <property type="evidence" value="ECO:0007669"/>
    <property type="project" value="InterPro"/>
</dbReference>
<keyword evidence="6 8" id="KW-0560">Oxidoreductase</keyword>
<comment type="similarity">
    <text evidence="2 8">Belongs to the FMO family.</text>
</comment>
<dbReference type="SUPFAM" id="SSF51905">
    <property type="entry name" value="FAD/NAD(P)-binding domain"/>
    <property type="match status" value="2"/>
</dbReference>
<dbReference type="GO" id="GO:0050661">
    <property type="term" value="F:NADP binding"/>
    <property type="evidence" value="ECO:0007669"/>
    <property type="project" value="InterPro"/>
</dbReference>
<organism evidence="9 10">
    <name type="scientific">Acropora cervicornis</name>
    <name type="common">Staghorn coral</name>
    <dbReference type="NCBI Taxonomy" id="6130"/>
    <lineage>
        <taxon>Eukaryota</taxon>
        <taxon>Metazoa</taxon>
        <taxon>Cnidaria</taxon>
        <taxon>Anthozoa</taxon>
        <taxon>Hexacorallia</taxon>
        <taxon>Scleractinia</taxon>
        <taxon>Astrocoeniina</taxon>
        <taxon>Acroporidae</taxon>
        <taxon>Acropora</taxon>
    </lineage>
</organism>
<evidence type="ECO:0000313" key="9">
    <source>
        <dbReference type="EMBL" id="KAK2556824.1"/>
    </source>
</evidence>
<evidence type="ECO:0000256" key="7">
    <source>
        <dbReference type="ARBA" id="ARBA00023033"/>
    </source>
</evidence>
<comment type="caution">
    <text evidence="9">The sequence shown here is derived from an EMBL/GenBank/DDBJ whole genome shotgun (WGS) entry which is preliminary data.</text>
</comment>
<dbReference type="GO" id="GO:0004499">
    <property type="term" value="F:N,N-dimethylaniline monooxygenase activity"/>
    <property type="evidence" value="ECO:0007669"/>
    <property type="project" value="InterPro"/>
</dbReference>
<dbReference type="AlphaFoldDB" id="A0AAD9Q905"/>
<accession>A0AAD9Q905</accession>
<dbReference type="EMBL" id="JARQWQ010000053">
    <property type="protein sequence ID" value="KAK2556824.1"/>
    <property type="molecule type" value="Genomic_DNA"/>
</dbReference>
<keyword evidence="7 8" id="KW-0503">Monooxygenase</keyword>
<dbReference type="InterPro" id="IPR050346">
    <property type="entry name" value="FMO-like"/>
</dbReference>
<dbReference type="Gene3D" id="3.50.50.60">
    <property type="entry name" value="FAD/NAD(P)-binding domain"/>
    <property type="match status" value="2"/>
</dbReference>
<keyword evidence="10" id="KW-1185">Reference proteome</keyword>
<comment type="cofactor">
    <cofactor evidence="1 8">
        <name>FAD</name>
        <dbReference type="ChEBI" id="CHEBI:57692"/>
    </cofactor>
</comment>
<evidence type="ECO:0000313" key="10">
    <source>
        <dbReference type="Proteomes" id="UP001249851"/>
    </source>
</evidence>
<dbReference type="PANTHER" id="PTHR23023">
    <property type="entry name" value="DIMETHYLANILINE MONOOXYGENASE"/>
    <property type="match status" value="1"/>
</dbReference>
<evidence type="ECO:0000256" key="4">
    <source>
        <dbReference type="ARBA" id="ARBA00022827"/>
    </source>
</evidence>
<keyword evidence="3 8" id="KW-0285">Flavoprotein</keyword>
<dbReference type="PIRSF" id="PIRSF000332">
    <property type="entry name" value="FMO"/>
    <property type="match status" value="1"/>
</dbReference>
<dbReference type="Proteomes" id="UP001249851">
    <property type="component" value="Unassembled WGS sequence"/>
</dbReference>
<dbReference type="InterPro" id="IPR020946">
    <property type="entry name" value="Flavin_mOase-like"/>
</dbReference>
<sequence>MAFPDFPFPSEWSSYITRQQVLSYLEDYAAKFNLSKYIYFNSVVRKVRPLDRGGSRDPQWQVVVENTLTKEYRTLQFEAVVVCNGHFSLPHEPVILGVDSFPGLVMHSHCYRRPDTFQGKRVVILGGSFSGQDICLEVAECADMVYLSHKKFISSKLPGNVEQHRPISSVSGDGTVQFDDGQQRKADAILLCTGYRFSFPFLDHECGIQVANNRVTHLYKHIFDIKYPSLSFIGIPLRVCGIFTLINLQAQFITSVLGKQRHLPSEDEMRADEESELQERLCCGLHEKYAHDLAEGQFDYNNTIAQLVGADRPGSFHESICKHVYNRVSQSLMSYKTDEYKLTSDGMWTFKEFHT</sequence>
<evidence type="ECO:0000256" key="8">
    <source>
        <dbReference type="RuleBase" id="RU361177"/>
    </source>
</evidence>
<name>A0AAD9Q905_ACRCE</name>
<evidence type="ECO:0000256" key="1">
    <source>
        <dbReference type="ARBA" id="ARBA00001974"/>
    </source>
</evidence>
<dbReference type="Pfam" id="PF00743">
    <property type="entry name" value="FMO-like"/>
    <property type="match status" value="2"/>
</dbReference>
<dbReference type="FunFam" id="3.50.50.60:FF:000138">
    <property type="entry name" value="Flavin-containing monooxygenase"/>
    <property type="match status" value="1"/>
</dbReference>
<evidence type="ECO:0000256" key="6">
    <source>
        <dbReference type="ARBA" id="ARBA00023002"/>
    </source>
</evidence>
<evidence type="ECO:0000256" key="5">
    <source>
        <dbReference type="ARBA" id="ARBA00022857"/>
    </source>
</evidence>